<protein>
    <recommendedName>
        <fullName evidence="4">ROK family protein</fullName>
    </recommendedName>
</protein>
<dbReference type="Pfam" id="PF00480">
    <property type="entry name" value="ROK"/>
    <property type="match status" value="1"/>
</dbReference>
<dbReference type="Gene3D" id="3.30.420.40">
    <property type="match status" value="2"/>
</dbReference>
<evidence type="ECO:0000313" key="2">
    <source>
        <dbReference type="EMBL" id="RFT43829.1"/>
    </source>
</evidence>
<dbReference type="InterPro" id="IPR000600">
    <property type="entry name" value="ROK"/>
</dbReference>
<dbReference type="EMBL" id="NOWI01000006">
    <property type="protein sequence ID" value="RFT43829.1"/>
    <property type="molecule type" value="Genomic_DNA"/>
</dbReference>
<evidence type="ECO:0000313" key="3">
    <source>
        <dbReference type="Proteomes" id="UP000259211"/>
    </source>
</evidence>
<gene>
    <name evidence="2" type="ORF">CHT91_07255</name>
</gene>
<dbReference type="Proteomes" id="UP000259211">
    <property type="component" value="Unassembled WGS sequence"/>
</dbReference>
<name>A0A3E2DEJ6_9ACTN</name>
<proteinExistence type="inferred from homology"/>
<dbReference type="InterPro" id="IPR043129">
    <property type="entry name" value="ATPase_NBD"/>
</dbReference>
<comment type="similarity">
    <text evidence="1">Belongs to the ROK (NagC/XylR) family.</text>
</comment>
<dbReference type="AlphaFoldDB" id="A0A3E2DEJ6"/>
<sequence>MIGVPNGSVTKAVNVLLDCGLVETGELTTTRAQSGMGRPGEIINPNSSRLSLLGMKILPTAIVGCRTNLAGDVERSEMIETGGTTRDQILAGLFDAAGRLVEESIVIGIGVSIGGIVDTDHATLLFNDLVEAEPGRILDGLAERLGAPVYLENDVRCLVAMEQRVGLGRRTPSFNVITVGMGVAVCIVDEGVQVRGSDGEAGLRQHVITYSRECEQFVPASRVLTTGPVTARAAELGLPTDIDQLAVLAETDADAVAELGRYMAVGLAPIIANLQAFTDPQALLVGGELGPIVETGLDELEREVGRITGGCAHLPPVHFADWNFEDWGRAAAMTALALLLAPEPSP</sequence>
<dbReference type="SUPFAM" id="SSF53067">
    <property type="entry name" value="Actin-like ATPase domain"/>
    <property type="match status" value="1"/>
</dbReference>
<dbReference type="PANTHER" id="PTHR18964:SF149">
    <property type="entry name" value="BIFUNCTIONAL UDP-N-ACETYLGLUCOSAMINE 2-EPIMERASE_N-ACETYLMANNOSAMINE KINASE"/>
    <property type="match status" value="1"/>
</dbReference>
<reference evidence="2 3" key="1">
    <citation type="submission" date="2017-07" db="EMBL/GenBank/DDBJ databases">
        <authorList>
            <person name="Sun Z.S."/>
            <person name="Albrecht U."/>
            <person name="Echele G."/>
            <person name="Lee C.C."/>
        </authorList>
    </citation>
    <scope>NUCLEOTIDE SEQUENCE [LARGE SCALE GENOMIC DNA]</scope>
    <source>
        <strain evidence="2 3">P16-029</strain>
    </source>
</reference>
<evidence type="ECO:0000256" key="1">
    <source>
        <dbReference type="ARBA" id="ARBA00006479"/>
    </source>
</evidence>
<evidence type="ECO:0008006" key="4">
    <source>
        <dbReference type="Google" id="ProtNLM"/>
    </source>
</evidence>
<accession>A0A3E2DEJ6</accession>
<dbReference type="PANTHER" id="PTHR18964">
    <property type="entry name" value="ROK (REPRESSOR, ORF, KINASE) FAMILY"/>
    <property type="match status" value="1"/>
</dbReference>
<organism evidence="2 3">
    <name type="scientific">Cutibacterium avidum</name>
    <dbReference type="NCBI Taxonomy" id="33010"/>
    <lineage>
        <taxon>Bacteria</taxon>
        <taxon>Bacillati</taxon>
        <taxon>Actinomycetota</taxon>
        <taxon>Actinomycetes</taxon>
        <taxon>Propionibacteriales</taxon>
        <taxon>Propionibacteriaceae</taxon>
        <taxon>Cutibacterium</taxon>
    </lineage>
</organism>
<dbReference type="RefSeq" id="WP_117189380.1">
    <property type="nucleotide sequence ID" value="NZ_QJIA01000006.1"/>
</dbReference>
<comment type="caution">
    <text evidence="2">The sequence shown here is derived from an EMBL/GenBank/DDBJ whole genome shotgun (WGS) entry which is preliminary data.</text>
</comment>